<gene>
    <name evidence="2" type="ORF">BHS09_22285</name>
</gene>
<evidence type="ECO:0000313" key="3">
    <source>
        <dbReference type="Proteomes" id="UP000320179"/>
    </source>
</evidence>
<dbReference type="Gene3D" id="2.160.20.80">
    <property type="entry name" value="E3 ubiquitin-protein ligase SopA"/>
    <property type="match status" value="1"/>
</dbReference>
<dbReference type="AlphaFoldDB" id="A0AAE6KTL2"/>
<reference evidence="2 3" key="1">
    <citation type="journal article" date="2019" name="Science">
        <title>Social genes are selection hotspots in kin groups of a soil microbe.</title>
        <authorList>
            <person name="Wielgoss S."/>
            <person name="Wolfensberger R."/>
            <person name="Sun L."/>
            <person name="Fiegna F."/>
            <person name="Velicer G.J."/>
        </authorList>
    </citation>
    <scope>NUCLEOTIDE SEQUENCE [LARGE SCALE GENOMIC DNA]</scope>
    <source>
        <strain evidence="2 3">MC3.5.9c15</strain>
    </source>
</reference>
<accession>A0AAE6KTL2</accession>
<sequence length="336" mass="35723">MTASARDILHALLQKKARARDLQLHSTDLTGAPLDGLRGDGLDLGQANLHGASLRGAQLSACSLERAVLEEAVLEGATLRQCRLDGADLRRARLSEARLEDSSARGTDLYQADLRKARLSETSFSRAILREAVLDGAEGVGVELRGADLTGASLVDVRLDEADFRGADLTGTNVSGGSFRHADFRGAIVDGVQWTGCDRTGARFDAEDATPPRSQPSDTGIPPSAPENFDAPAMATWLGNLMEHALRSAPGSVHGAATRGPETPAELLQLLGSLQQDLGARGVELPDLTARVQPLLSALEQRGDEPPEEWKALLEGLDANAEDIVRALLDRLQAPR</sequence>
<dbReference type="PANTHER" id="PTHR14136">
    <property type="entry name" value="BTB_POZ DOMAIN-CONTAINING PROTEIN KCTD9"/>
    <property type="match status" value="1"/>
</dbReference>
<proteinExistence type="predicted"/>
<dbReference type="Pfam" id="PF00805">
    <property type="entry name" value="Pentapeptide"/>
    <property type="match status" value="3"/>
</dbReference>
<organism evidence="2 3">
    <name type="scientific">Myxococcus xanthus</name>
    <dbReference type="NCBI Taxonomy" id="34"/>
    <lineage>
        <taxon>Bacteria</taxon>
        <taxon>Pseudomonadati</taxon>
        <taxon>Myxococcota</taxon>
        <taxon>Myxococcia</taxon>
        <taxon>Myxococcales</taxon>
        <taxon>Cystobacterineae</taxon>
        <taxon>Myxococcaceae</taxon>
        <taxon>Myxococcus</taxon>
    </lineage>
</organism>
<protein>
    <recommendedName>
        <fullName evidence="4">Pentapeptide repeat protein</fullName>
    </recommendedName>
</protein>
<dbReference type="Proteomes" id="UP000320179">
    <property type="component" value="Chromosome"/>
</dbReference>
<dbReference type="SUPFAM" id="SSF141571">
    <property type="entry name" value="Pentapeptide repeat-like"/>
    <property type="match status" value="2"/>
</dbReference>
<dbReference type="InterPro" id="IPR001646">
    <property type="entry name" value="5peptide_repeat"/>
</dbReference>
<evidence type="ECO:0000256" key="1">
    <source>
        <dbReference type="SAM" id="MobiDB-lite"/>
    </source>
</evidence>
<dbReference type="InterPro" id="IPR051082">
    <property type="entry name" value="Pentapeptide-BTB/POZ_domain"/>
</dbReference>
<dbReference type="EMBL" id="CP017174">
    <property type="protein sequence ID" value="QDE69487.1"/>
    <property type="molecule type" value="Genomic_DNA"/>
</dbReference>
<dbReference type="PANTHER" id="PTHR14136:SF17">
    <property type="entry name" value="BTB_POZ DOMAIN-CONTAINING PROTEIN KCTD9"/>
    <property type="match status" value="1"/>
</dbReference>
<feature type="region of interest" description="Disordered" evidence="1">
    <location>
        <begin position="202"/>
        <end position="231"/>
    </location>
</feature>
<dbReference type="RefSeq" id="WP_140793165.1">
    <property type="nucleotide sequence ID" value="NZ_CP017170.1"/>
</dbReference>
<evidence type="ECO:0008006" key="4">
    <source>
        <dbReference type="Google" id="ProtNLM"/>
    </source>
</evidence>
<evidence type="ECO:0000313" key="2">
    <source>
        <dbReference type="EMBL" id="QDE69487.1"/>
    </source>
</evidence>
<name>A0AAE6KTL2_MYXXA</name>